<accession>A0ABP8FKY1</accession>
<organism evidence="2 3">
    <name type="scientific">Compostibacter hankyongensis</name>
    <dbReference type="NCBI Taxonomy" id="1007089"/>
    <lineage>
        <taxon>Bacteria</taxon>
        <taxon>Pseudomonadati</taxon>
        <taxon>Bacteroidota</taxon>
        <taxon>Chitinophagia</taxon>
        <taxon>Chitinophagales</taxon>
        <taxon>Chitinophagaceae</taxon>
        <taxon>Compostibacter</taxon>
    </lineage>
</organism>
<evidence type="ECO:0000256" key="1">
    <source>
        <dbReference type="SAM" id="Phobius"/>
    </source>
</evidence>
<keyword evidence="1" id="KW-0472">Membrane</keyword>
<reference evidence="3" key="1">
    <citation type="journal article" date="2019" name="Int. J. Syst. Evol. Microbiol.">
        <title>The Global Catalogue of Microorganisms (GCM) 10K type strain sequencing project: providing services to taxonomists for standard genome sequencing and annotation.</title>
        <authorList>
            <consortium name="The Broad Institute Genomics Platform"/>
            <consortium name="The Broad Institute Genome Sequencing Center for Infectious Disease"/>
            <person name="Wu L."/>
            <person name="Ma J."/>
        </authorList>
    </citation>
    <scope>NUCLEOTIDE SEQUENCE [LARGE SCALE GENOMIC DNA]</scope>
    <source>
        <strain evidence="3">JCM 17664</strain>
    </source>
</reference>
<feature type="transmembrane region" description="Helical" evidence="1">
    <location>
        <begin position="61"/>
        <end position="82"/>
    </location>
</feature>
<feature type="transmembrane region" description="Helical" evidence="1">
    <location>
        <begin position="194"/>
        <end position="214"/>
    </location>
</feature>
<feature type="transmembrane region" description="Helical" evidence="1">
    <location>
        <begin position="21"/>
        <end position="41"/>
    </location>
</feature>
<feature type="transmembrane region" description="Helical" evidence="1">
    <location>
        <begin position="94"/>
        <end position="113"/>
    </location>
</feature>
<dbReference type="RefSeq" id="WP_344976877.1">
    <property type="nucleotide sequence ID" value="NZ_BAABFN010000002.1"/>
</dbReference>
<dbReference type="EMBL" id="BAABFN010000002">
    <property type="protein sequence ID" value="GAA4305933.1"/>
    <property type="molecule type" value="Genomic_DNA"/>
</dbReference>
<feature type="transmembrane region" description="Helical" evidence="1">
    <location>
        <begin position="139"/>
        <end position="162"/>
    </location>
</feature>
<comment type="caution">
    <text evidence="2">The sequence shown here is derived from an EMBL/GenBank/DDBJ whole genome shotgun (WGS) entry which is preliminary data.</text>
</comment>
<name>A0ABP8FKY1_9BACT</name>
<keyword evidence="1" id="KW-1133">Transmembrane helix</keyword>
<gene>
    <name evidence="2" type="ORF">GCM10023143_11510</name>
</gene>
<keyword evidence="1" id="KW-0812">Transmembrane</keyword>
<evidence type="ECO:0000313" key="3">
    <source>
        <dbReference type="Proteomes" id="UP001501207"/>
    </source>
</evidence>
<proteinExistence type="predicted"/>
<protein>
    <recommendedName>
        <fullName evidence="4">DUF4386 family protein</fullName>
    </recommendedName>
</protein>
<feature type="transmembrane region" description="Helical" evidence="1">
    <location>
        <begin position="169"/>
        <end position="188"/>
    </location>
</feature>
<evidence type="ECO:0000313" key="2">
    <source>
        <dbReference type="EMBL" id="GAA4305933.1"/>
    </source>
</evidence>
<sequence>MQEETVPEGKLRQEAFRFPGRWVGGTSMILAPLLLLAGILLRMHYPFFYTYQLTAFREQPALITTSYSLFALGNVLLGPAIITLAQRIGTRRPVWAVWGATLTLLGLFARTFHAGVDHLAFQLTRSESLEEATRQIGDAYGAFHVFHAFNLFILCGWIVLAAGAYLSRTLGLIGAIALALMSVLMIGVLKGTGITSIIAAAGLCIALLPLGIKVLCEGPRPSFRSLTGWLLLLAALGYLCYFLGEKG</sequence>
<feature type="transmembrane region" description="Helical" evidence="1">
    <location>
        <begin position="226"/>
        <end position="244"/>
    </location>
</feature>
<dbReference type="Proteomes" id="UP001501207">
    <property type="component" value="Unassembled WGS sequence"/>
</dbReference>
<evidence type="ECO:0008006" key="4">
    <source>
        <dbReference type="Google" id="ProtNLM"/>
    </source>
</evidence>
<keyword evidence="3" id="KW-1185">Reference proteome</keyword>